<dbReference type="InterPro" id="IPR000868">
    <property type="entry name" value="Isochorismatase-like_dom"/>
</dbReference>
<dbReference type="Gene3D" id="3.40.50.850">
    <property type="entry name" value="Isochorismatase-like"/>
    <property type="match status" value="1"/>
</dbReference>
<dbReference type="PANTHER" id="PTHR43540">
    <property type="entry name" value="PEROXYUREIDOACRYLATE/UREIDOACRYLATE AMIDOHYDROLASE-RELATED"/>
    <property type="match status" value="1"/>
</dbReference>
<keyword evidence="1 3" id="KW-0378">Hydrolase</keyword>
<dbReference type="GO" id="GO:0016787">
    <property type="term" value="F:hydrolase activity"/>
    <property type="evidence" value="ECO:0007669"/>
    <property type="project" value="UniProtKB-KW"/>
</dbReference>
<proteinExistence type="predicted"/>
<comment type="caution">
    <text evidence="3">The sequence shown here is derived from an EMBL/GenBank/DDBJ whole genome shotgun (WGS) entry which is preliminary data.</text>
</comment>
<evidence type="ECO:0000313" key="4">
    <source>
        <dbReference type="Proteomes" id="UP000774570"/>
    </source>
</evidence>
<dbReference type="Proteomes" id="UP000774570">
    <property type="component" value="Unassembled WGS sequence"/>
</dbReference>
<dbReference type="InterPro" id="IPR050272">
    <property type="entry name" value="Isochorismatase-like_hydrls"/>
</dbReference>
<organism evidence="3 4">
    <name type="scientific">Actinomadura parmotrematis</name>
    <dbReference type="NCBI Taxonomy" id="2864039"/>
    <lineage>
        <taxon>Bacteria</taxon>
        <taxon>Bacillati</taxon>
        <taxon>Actinomycetota</taxon>
        <taxon>Actinomycetes</taxon>
        <taxon>Streptosporangiales</taxon>
        <taxon>Thermomonosporaceae</taxon>
        <taxon>Actinomadura</taxon>
    </lineage>
</organism>
<sequence length="199" mass="20377">MPTSATLREVSGLPTAPAGFGASALIVIDAQNTYRTGPMALEGVDAALAETARLLDRARAAGAPVIHVVHDGGAGSPYDLTAESGRICAAVAPLEGERVVVKNFPNSFHRTDLAEALEGLGRQDLVLAGFMTHMCVNYTAQGAFNRGYRSTVVAAATATRTLAAPDGAPLPAADLQRAALTGIGDLFALVVPDADAVPE</sequence>
<reference evidence="3 4" key="1">
    <citation type="submission" date="2021-07" db="EMBL/GenBank/DDBJ databases">
        <title>Actinomadura sp. PM05-2 isolated from lichen.</title>
        <authorList>
            <person name="Somphong A."/>
            <person name="Phongsopitanun W."/>
            <person name="Tanasupawat S."/>
            <person name="Peongsungnone V."/>
        </authorList>
    </citation>
    <scope>NUCLEOTIDE SEQUENCE [LARGE SCALE GENOMIC DNA]</scope>
    <source>
        <strain evidence="3 4">PM05-2</strain>
    </source>
</reference>
<dbReference type="PANTHER" id="PTHR43540:SF15">
    <property type="entry name" value="BLR5631 PROTEIN"/>
    <property type="match status" value="1"/>
</dbReference>
<dbReference type="Pfam" id="PF00857">
    <property type="entry name" value="Isochorismatase"/>
    <property type="match status" value="1"/>
</dbReference>
<gene>
    <name evidence="3" type="ORF">K1Y72_30990</name>
</gene>
<dbReference type="EMBL" id="JAIBOA010000027">
    <property type="protein sequence ID" value="MBW8486831.1"/>
    <property type="molecule type" value="Genomic_DNA"/>
</dbReference>
<evidence type="ECO:0000313" key="3">
    <source>
        <dbReference type="EMBL" id="MBW8486831.1"/>
    </source>
</evidence>
<dbReference type="InterPro" id="IPR036380">
    <property type="entry name" value="Isochorismatase-like_sf"/>
</dbReference>
<accession>A0ABS7G287</accession>
<evidence type="ECO:0000259" key="2">
    <source>
        <dbReference type="Pfam" id="PF00857"/>
    </source>
</evidence>
<name>A0ABS7G287_9ACTN</name>
<dbReference type="SUPFAM" id="SSF52499">
    <property type="entry name" value="Isochorismatase-like hydrolases"/>
    <property type="match status" value="1"/>
</dbReference>
<evidence type="ECO:0000256" key="1">
    <source>
        <dbReference type="ARBA" id="ARBA00022801"/>
    </source>
</evidence>
<dbReference type="CDD" id="cd01014">
    <property type="entry name" value="nicotinamidase_related"/>
    <property type="match status" value="1"/>
</dbReference>
<protein>
    <submittedName>
        <fullName evidence="3">Cysteine hydrolase</fullName>
    </submittedName>
</protein>
<dbReference type="RefSeq" id="WP_220170071.1">
    <property type="nucleotide sequence ID" value="NZ_JAIBOA010000027.1"/>
</dbReference>
<feature type="domain" description="Isochorismatase-like" evidence="2">
    <location>
        <begin position="23"/>
        <end position="163"/>
    </location>
</feature>
<keyword evidence="4" id="KW-1185">Reference proteome</keyword>